<evidence type="ECO:0000313" key="2">
    <source>
        <dbReference type="Proteomes" id="UP001062165"/>
    </source>
</evidence>
<dbReference type="RefSeq" id="WP_263050910.1">
    <property type="nucleotide sequence ID" value="NZ_CP106735.1"/>
</dbReference>
<reference evidence="1" key="1">
    <citation type="submission" date="2022-10" db="EMBL/GenBank/DDBJ databases">
        <title>Comparative genomics and taxonomic characterization of three novel marine species of genus Reichenbachiella exhibiting antioxidant and polysaccharide degradation activities.</title>
        <authorList>
            <person name="Muhammad N."/>
            <person name="Lee Y.-J."/>
            <person name="Ko J."/>
            <person name="Kim S.-G."/>
        </authorList>
    </citation>
    <scope>NUCLEOTIDE SEQUENCE</scope>
    <source>
        <strain evidence="1">Wsw4-B4</strain>
    </source>
</reference>
<protein>
    <submittedName>
        <fullName evidence="1">Tetraacyldisaccharide 4'-kinase</fullName>
    </submittedName>
</protein>
<proteinExistence type="predicted"/>
<dbReference type="InterPro" id="IPR003758">
    <property type="entry name" value="LpxK"/>
</dbReference>
<evidence type="ECO:0000313" key="1">
    <source>
        <dbReference type="EMBL" id="UXX79167.1"/>
    </source>
</evidence>
<dbReference type="EMBL" id="CP106735">
    <property type="protein sequence ID" value="UXX79167.1"/>
    <property type="molecule type" value="Genomic_DNA"/>
</dbReference>
<gene>
    <name evidence="1" type="ORF">N7E81_17580</name>
</gene>
<accession>A0ABY6CZ21</accession>
<name>A0ABY6CZ21_9BACT</name>
<sequence length="247" mass="28194">MISKWKYVWAPWAAINGLRAALRGRLFEMGVWKSVEFEMPIIYVGTLAKDDTLEVSSYICSLLGGVLHIHRYKLTSNEWTKVADAKTMYVTPLFTQESEVKACCTSHKVLGLSEWYQYEPETVAVVMDDEFALNEIRPQLRVLVTSHHRPFYEDVLSPIGHLNEPKSAASRADVVLVLGTPPLTDCHTMETEMRPYLKTDTPIFFINDLNPTSNSFNSKDKIEFIADRHNFERLILNILPNANPDSE</sequence>
<keyword evidence="2" id="KW-1185">Reference proteome</keyword>
<dbReference type="Pfam" id="PF02606">
    <property type="entry name" value="LpxK"/>
    <property type="match status" value="1"/>
</dbReference>
<dbReference type="Proteomes" id="UP001062165">
    <property type="component" value="Chromosome"/>
</dbReference>
<organism evidence="1 2">
    <name type="scientific">Reichenbachiella carrageenanivorans</name>
    <dbReference type="NCBI Taxonomy" id="2979869"/>
    <lineage>
        <taxon>Bacteria</taxon>
        <taxon>Pseudomonadati</taxon>
        <taxon>Bacteroidota</taxon>
        <taxon>Cytophagia</taxon>
        <taxon>Cytophagales</taxon>
        <taxon>Reichenbachiellaceae</taxon>
        <taxon>Reichenbachiella</taxon>
    </lineage>
</organism>